<keyword evidence="1" id="KW-0472">Membrane</keyword>
<comment type="caution">
    <text evidence="2">The sequence shown here is derived from an EMBL/GenBank/DDBJ whole genome shotgun (WGS) entry which is preliminary data.</text>
</comment>
<protein>
    <submittedName>
        <fullName evidence="2">Uncharacterized protein</fullName>
    </submittedName>
</protein>
<dbReference type="EMBL" id="MCFD01000013">
    <property type="protein sequence ID" value="ORX67187.1"/>
    <property type="molecule type" value="Genomic_DNA"/>
</dbReference>
<evidence type="ECO:0000313" key="2">
    <source>
        <dbReference type="EMBL" id="ORX67187.1"/>
    </source>
</evidence>
<sequence>MTCNKSTQTRRVKKGRASSGFTGILASLLSLCVVKKIFCGGDRFGPSSGRFLHDCLRPGLHARVFKPAVVPGRPFRDSPLFLFTLLRIIHYFLFFALTFSALKLICDLTRPQLQAIFSTTYTCKSCVSCWATSGRGVCWCWCCC</sequence>
<dbReference type="RefSeq" id="XP_040741109.1">
    <property type="nucleotide sequence ID" value="XM_040891794.1"/>
</dbReference>
<keyword evidence="1" id="KW-0812">Transmembrane</keyword>
<evidence type="ECO:0000313" key="3">
    <source>
        <dbReference type="Proteomes" id="UP000193922"/>
    </source>
</evidence>
<reference evidence="2 3" key="1">
    <citation type="submission" date="2016-07" db="EMBL/GenBank/DDBJ databases">
        <title>Pervasive Adenine N6-methylation of Active Genes in Fungi.</title>
        <authorList>
            <consortium name="DOE Joint Genome Institute"/>
            <person name="Mondo S.J."/>
            <person name="Dannebaum R.O."/>
            <person name="Kuo R.C."/>
            <person name="Labutti K."/>
            <person name="Haridas S."/>
            <person name="Kuo A."/>
            <person name="Salamov A."/>
            <person name="Ahrendt S.R."/>
            <person name="Lipzen A."/>
            <person name="Sullivan W."/>
            <person name="Andreopoulos W.B."/>
            <person name="Clum A."/>
            <person name="Lindquist E."/>
            <person name="Daum C."/>
            <person name="Ramamoorthy G.K."/>
            <person name="Gryganskyi A."/>
            <person name="Culley D."/>
            <person name="Magnuson J.K."/>
            <person name="James T.Y."/>
            <person name="O'Malley M.A."/>
            <person name="Stajich J.E."/>
            <person name="Spatafora J.W."/>
            <person name="Visel A."/>
            <person name="Grigoriev I.V."/>
        </authorList>
    </citation>
    <scope>NUCLEOTIDE SEQUENCE [LARGE SCALE GENOMIC DNA]</scope>
    <source>
        <strain evidence="2 3">ATCC 12442</strain>
    </source>
</reference>
<dbReference type="GeneID" id="63808442"/>
<name>A0A1Y1W104_9FUNG</name>
<feature type="transmembrane region" description="Helical" evidence="1">
    <location>
        <begin position="20"/>
        <end position="38"/>
    </location>
</feature>
<dbReference type="Proteomes" id="UP000193922">
    <property type="component" value="Unassembled WGS sequence"/>
</dbReference>
<keyword evidence="3" id="KW-1185">Reference proteome</keyword>
<feature type="transmembrane region" description="Helical" evidence="1">
    <location>
        <begin position="80"/>
        <end position="102"/>
    </location>
</feature>
<dbReference type="AlphaFoldDB" id="A0A1Y1W104"/>
<accession>A0A1Y1W104</accession>
<keyword evidence="1" id="KW-1133">Transmembrane helix</keyword>
<evidence type="ECO:0000256" key="1">
    <source>
        <dbReference type="SAM" id="Phobius"/>
    </source>
</evidence>
<proteinExistence type="predicted"/>
<organism evidence="2 3">
    <name type="scientific">Linderina pennispora</name>
    <dbReference type="NCBI Taxonomy" id="61395"/>
    <lineage>
        <taxon>Eukaryota</taxon>
        <taxon>Fungi</taxon>
        <taxon>Fungi incertae sedis</taxon>
        <taxon>Zoopagomycota</taxon>
        <taxon>Kickxellomycotina</taxon>
        <taxon>Kickxellomycetes</taxon>
        <taxon>Kickxellales</taxon>
        <taxon>Kickxellaceae</taxon>
        <taxon>Linderina</taxon>
    </lineage>
</organism>
<gene>
    <name evidence="2" type="ORF">DL89DRAFT_54547</name>
</gene>